<feature type="transmembrane region" description="Helical" evidence="8">
    <location>
        <begin position="203"/>
        <end position="224"/>
    </location>
</feature>
<name>A0A9W6SZ25_CANBO</name>
<keyword evidence="3" id="KW-0813">Transport</keyword>
<feature type="region of interest" description="Disordered" evidence="7">
    <location>
        <begin position="384"/>
        <end position="516"/>
    </location>
</feature>
<dbReference type="Gene3D" id="1.20.1420.30">
    <property type="entry name" value="NCX, central ion-binding region"/>
    <property type="match status" value="2"/>
</dbReference>
<evidence type="ECO:0000256" key="5">
    <source>
        <dbReference type="ARBA" id="ARBA00022989"/>
    </source>
</evidence>
<comment type="similarity">
    <text evidence="2">Belongs to the Ca(2+):cation antiporter (CaCA) (TC 2.A.19) family.</text>
</comment>
<evidence type="ECO:0000256" key="3">
    <source>
        <dbReference type="ARBA" id="ARBA00022448"/>
    </source>
</evidence>
<feature type="transmembrane region" description="Helical" evidence="8">
    <location>
        <begin position="623"/>
        <end position="645"/>
    </location>
</feature>
<feature type="transmembrane region" description="Helical" evidence="8">
    <location>
        <begin position="6"/>
        <end position="23"/>
    </location>
</feature>
<feature type="domain" description="Sodium/calcium exchanger membrane region" evidence="9">
    <location>
        <begin position="140"/>
        <end position="279"/>
    </location>
</feature>
<dbReference type="EMBL" id="BSXN01000580">
    <property type="protein sequence ID" value="GME69110.1"/>
    <property type="molecule type" value="Genomic_DNA"/>
</dbReference>
<feature type="transmembrane region" description="Helical" evidence="8">
    <location>
        <begin position="236"/>
        <end position="255"/>
    </location>
</feature>
<organism evidence="10 11">
    <name type="scientific">Candida boidinii</name>
    <name type="common">Yeast</name>
    <dbReference type="NCBI Taxonomy" id="5477"/>
    <lineage>
        <taxon>Eukaryota</taxon>
        <taxon>Fungi</taxon>
        <taxon>Dikarya</taxon>
        <taxon>Ascomycota</taxon>
        <taxon>Saccharomycotina</taxon>
        <taxon>Pichiomycetes</taxon>
        <taxon>Pichiales</taxon>
        <taxon>Pichiaceae</taxon>
        <taxon>Ogataea</taxon>
        <taxon>Ogataea/Candida clade</taxon>
    </lineage>
</organism>
<feature type="transmembrane region" description="Helical" evidence="8">
    <location>
        <begin position="130"/>
        <end position="157"/>
    </location>
</feature>
<evidence type="ECO:0000256" key="4">
    <source>
        <dbReference type="ARBA" id="ARBA00022692"/>
    </source>
</evidence>
<comment type="caution">
    <text evidence="10">The sequence shown here is derived from an EMBL/GenBank/DDBJ whole genome shotgun (WGS) entry which is preliminary data.</text>
</comment>
<evidence type="ECO:0000313" key="11">
    <source>
        <dbReference type="Proteomes" id="UP001165120"/>
    </source>
</evidence>
<feature type="transmembrane region" description="Helical" evidence="8">
    <location>
        <begin position="909"/>
        <end position="927"/>
    </location>
</feature>
<keyword evidence="11" id="KW-1185">Reference proteome</keyword>
<feature type="transmembrane region" description="Helical" evidence="8">
    <location>
        <begin position="827"/>
        <end position="853"/>
    </location>
</feature>
<dbReference type="Proteomes" id="UP001165120">
    <property type="component" value="Unassembled WGS sequence"/>
</dbReference>
<proteinExistence type="inferred from homology"/>
<feature type="transmembrane region" description="Helical" evidence="8">
    <location>
        <begin position="730"/>
        <end position="747"/>
    </location>
</feature>
<feature type="transmembrane region" description="Helical" evidence="8">
    <location>
        <begin position="261"/>
        <end position="281"/>
    </location>
</feature>
<dbReference type="PANTHER" id="PTHR12266">
    <property type="entry name" value="NA+/CA2+ K+ INDEPENDENT EXCHANGER"/>
    <property type="match status" value="1"/>
</dbReference>
<feature type="transmembrane region" description="Helical" evidence="8">
    <location>
        <begin position="754"/>
        <end position="776"/>
    </location>
</feature>
<reference evidence="10" key="1">
    <citation type="submission" date="2023-04" db="EMBL/GenBank/DDBJ databases">
        <title>Candida boidinii NBRC 10035.</title>
        <authorList>
            <person name="Ichikawa N."/>
            <person name="Sato H."/>
            <person name="Tonouchi N."/>
        </authorList>
    </citation>
    <scope>NUCLEOTIDE SEQUENCE</scope>
    <source>
        <strain evidence="10">NBRC 10035</strain>
    </source>
</reference>
<feature type="compositionally biased region" description="Polar residues" evidence="7">
    <location>
        <begin position="477"/>
        <end position="513"/>
    </location>
</feature>
<evidence type="ECO:0000256" key="8">
    <source>
        <dbReference type="SAM" id="Phobius"/>
    </source>
</evidence>
<keyword evidence="4 8" id="KW-0812">Transmembrane</keyword>
<dbReference type="InterPro" id="IPR044880">
    <property type="entry name" value="NCX_ion-bd_dom_sf"/>
</dbReference>
<feature type="transmembrane region" description="Helical" evidence="8">
    <location>
        <begin position="880"/>
        <end position="897"/>
    </location>
</feature>
<feature type="domain" description="Sodium/calcium exchanger membrane region" evidence="9">
    <location>
        <begin position="763"/>
        <end position="925"/>
    </location>
</feature>
<gene>
    <name evidence="10" type="ORF">Cboi02_000208300</name>
</gene>
<sequence>MRLTVLRGSGINYIVGLTFLFLLSSSKPTYSQTIPTQQNLSSKYDDRQELFHTPAANSTDSVIKHDIFQTSDSSHGDTCVIPENLRNSTTNEICNYITSSCNSSVFSYSKFYYCSIVENSDIKNYAKKKFFSVLSLIALFLFLLILLLFLGTLASYLTTNLTEISNAIGLSDKVAGLTLLSLGNSSPDVFSTYAALKSNSTTLAIGELIGAASIACSVVIGCMALAKPFSVNKESFLKDLSLFSILILITFFILVDGKIKIYESLILIVMYFVYILYMIFFSKDNDNEEVHHDEQSLHLDNGQSDHLVDAEVGQYHDDLNQVHAISSSNTTTEHKTVRDEMYERNVVSLERGYTKRLSLMDAIRLLFGIMDVLYIRGRNFFDTEEDEENNRNPGGSFHGGVPSVVIEGSSNTTTPVQKVDTEYTPDVEPYRPRLSMSPHLSSPSRSTGPREGTPEIRISFQQDEPIDEDRNSDSEWSRSPSPNRMTIPHPTTSSAYTSSTNDDSNIHDTNTNMLPIPMATPQFQRVNSNNSITSSTISQKSRTSFTRSNLLATIDDSRAEMAQKRATLEEESNGSTHEQIHSTEFEISNDTESGKGENNNNINNNNYNLYKEMIFGKIDTENMTYLVTIISYIMAPCCLFISLTVPSPWCTETETEKQKFKRGPEIDAGAQEDEVQVEEYEYELDEIHPAKLLTTRLFAIQLLSIPCTLESKSFFNVYFFDPIFHFKFDYQIYLITVLVSILNYLLFKKFQKLYFKYFNITVSVIGFLTCICFINETSSEIIKILKNIGIIFHIRESLLGLTFLALANSTGDLITNVALVVADQSKIALSACFGAPSFYLLLGIGLNSFIIIINNLHNSTYDGDGKANLYQIEFDVEPQLFVSSLCLMFVLSMYAVLVPLNNWKITRRIGLIAVSCWIIMTGINILIEMH</sequence>
<evidence type="ECO:0000256" key="2">
    <source>
        <dbReference type="ARBA" id="ARBA00008170"/>
    </source>
</evidence>
<feature type="compositionally biased region" description="Low complexity" evidence="7">
    <location>
        <begin position="432"/>
        <end position="446"/>
    </location>
</feature>
<evidence type="ECO:0000256" key="1">
    <source>
        <dbReference type="ARBA" id="ARBA00004141"/>
    </source>
</evidence>
<dbReference type="GO" id="GO:0008324">
    <property type="term" value="F:monoatomic cation transmembrane transporter activity"/>
    <property type="evidence" value="ECO:0007669"/>
    <property type="project" value="TreeGrafter"/>
</dbReference>
<feature type="region of interest" description="Disordered" evidence="7">
    <location>
        <begin position="567"/>
        <end position="603"/>
    </location>
</feature>
<dbReference type="GO" id="GO:0016020">
    <property type="term" value="C:membrane"/>
    <property type="evidence" value="ECO:0007669"/>
    <property type="project" value="UniProtKB-SubCell"/>
</dbReference>
<keyword evidence="6 8" id="KW-0472">Membrane</keyword>
<dbReference type="Pfam" id="PF01699">
    <property type="entry name" value="Na_Ca_ex"/>
    <property type="match status" value="2"/>
</dbReference>
<evidence type="ECO:0000313" key="10">
    <source>
        <dbReference type="EMBL" id="GME69110.1"/>
    </source>
</evidence>
<dbReference type="InterPro" id="IPR051359">
    <property type="entry name" value="CaCA_antiporter"/>
</dbReference>
<comment type="subcellular location">
    <subcellularLocation>
        <location evidence="1">Membrane</location>
        <topology evidence="1">Multi-pass membrane protein</topology>
    </subcellularLocation>
</comment>
<evidence type="ECO:0000256" key="7">
    <source>
        <dbReference type="SAM" id="MobiDB-lite"/>
    </source>
</evidence>
<dbReference type="AlphaFoldDB" id="A0A9W6SZ25"/>
<evidence type="ECO:0000256" key="6">
    <source>
        <dbReference type="ARBA" id="ARBA00023136"/>
    </source>
</evidence>
<evidence type="ECO:0000259" key="9">
    <source>
        <dbReference type="Pfam" id="PF01699"/>
    </source>
</evidence>
<dbReference type="InterPro" id="IPR004837">
    <property type="entry name" value="NaCa_Exmemb"/>
</dbReference>
<protein>
    <submittedName>
        <fullName evidence="10">Unnamed protein product</fullName>
    </submittedName>
</protein>
<dbReference type="GO" id="GO:0006874">
    <property type="term" value="P:intracellular calcium ion homeostasis"/>
    <property type="evidence" value="ECO:0007669"/>
    <property type="project" value="TreeGrafter"/>
</dbReference>
<accession>A0A9W6SZ25</accession>
<dbReference type="PANTHER" id="PTHR12266:SF0">
    <property type="entry name" value="MITOCHONDRIAL SODIUM_CALCIUM EXCHANGER PROTEIN"/>
    <property type="match status" value="1"/>
</dbReference>
<keyword evidence="5 8" id="KW-1133">Transmembrane helix</keyword>